<dbReference type="SUPFAM" id="SSF103473">
    <property type="entry name" value="MFS general substrate transporter"/>
    <property type="match status" value="1"/>
</dbReference>
<feature type="transmembrane region" description="Helical" evidence="7">
    <location>
        <begin position="370"/>
        <end position="392"/>
    </location>
</feature>
<gene>
    <name evidence="10" type="ORF">IAA28_02645</name>
</gene>
<keyword evidence="8" id="KW-0732">Signal</keyword>
<dbReference type="AlphaFoldDB" id="A0A9D1W3M9"/>
<evidence type="ECO:0000256" key="2">
    <source>
        <dbReference type="ARBA" id="ARBA00022448"/>
    </source>
</evidence>
<feature type="domain" description="Major facilitator superfamily (MFS) profile" evidence="9">
    <location>
        <begin position="1"/>
        <end position="396"/>
    </location>
</feature>
<feature type="transmembrane region" description="Helical" evidence="7">
    <location>
        <begin position="95"/>
        <end position="118"/>
    </location>
</feature>
<dbReference type="PANTHER" id="PTHR23517:SF3">
    <property type="entry name" value="INTEGRAL MEMBRANE TRANSPORT PROTEIN"/>
    <property type="match status" value="1"/>
</dbReference>
<comment type="caution">
    <text evidence="10">The sequence shown here is derived from an EMBL/GenBank/DDBJ whole genome shotgun (WGS) entry which is preliminary data.</text>
</comment>
<protein>
    <submittedName>
        <fullName evidence="10">MFS transporter</fullName>
    </submittedName>
</protein>
<dbReference type="Pfam" id="PF07690">
    <property type="entry name" value="MFS_1"/>
    <property type="match status" value="1"/>
</dbReference>
<feature type="signal peptide" evidence="8">
    <location>
        <begin position="1"/>
        <end position="20"/>
    </location>
</feature>
<dbReference type="InterPro" id="IPR020846">
    <property type="entry name" value="MFS_dom"/>
</dbReference>
<keyword evidence="6 7" id="KW-0472">Membrane</keyword>
<dbReference type="InterPro" id="IPR050171">
    <property type="entry name" value="MFS_Transporters"/>
</dbReference>
<dbReference type="PANTHER" id="PTHR23517">
    <property type="entry name" value="RESISTANCE PROTEIN MDTM, PUTATIVE-RELATED-RELATED"/>
    <property type="match status" value="1"/>
</dbReference>
<evidence type="ECO:0000313" key="10">
    <source>
        <dbReference type="EMBL" id="HIX51687.1"/>
    </source>
</evidence>
<feature type="transmembrane region" description="Helical" evidence="7">
    <location>
        <begin position="130"/>
        <end position="149"/>
    </location>
</feature>
<feature type="transmembrane region" description="Helical" evidence="7">
    <location>
        <begin position="72"/>
        <end position="89"/>
    </location>
</feature>
<dbReference type="InterPro" id="IPR011701">
    <property type="entry name" value="MFS"/>
</dbReference>
<feature type="transmembrane region" description="Helical" evidence="7">
    <location>
        <begin position="40"/>
        <end position="60"/>
    </location>
</feature>
<sequence length="396" mass="43116">MNYKTRFAAFFSVMILFNLAANFAHPVTPTVIQELGLNDYMFGVALAAMMLTNFLLSPFWGKINSYISSKTSMLICCCGYGVAQIWFAYAQTELMIILARMFAGLFTGGVFVSFLTYVVSVARPEDQGKYLTYTATIKSVAGAFGYLVGGFLGEISVRLSFLAQAGLLITVAVLFFFICQPDSTTSLKEISAGQLVREANPFQAFIDSRKFMTVAFALLFAVNIFTNFGNTGFDQAFNYYLKDELGLTSSYNGIVKALVGFISFAANMTICIWIINHTKMRRSLMAVVLVCSLSALGVTVFSNIALFVLFSVVVYAGYSVSVPVLQSMVASQARPAEKNLVMGFFNATQSLGSIAGSLTAGFIYSVHVKLPFICTFVVYGLGVLAAAAYMGVKKRK</sequence>
<dbReference type="Gene3D" id="1.20.1250.20">
    <property type="entry name" value="MFS general substrate transporter like domains"/>
    <property type="match status" value="1"/>
</dbReference>
<keyword evidence="2" id="KW-0813">Transport</keyword>
<evidence type="ECO:0000256" key="3">
    <source>
        <dbReference type="ARBA" id="ARBA00022475"/>
    </source>
</evidence>
<dbReference type="GO" id="GO:0005886">
    <property type="term" value="C:plasma membrane"/>
    <property type="evidence" value="ECO:0007669"/>
    <property type="project" value="UniProtKB-SubCell"/>
</dbReference>
<evidence type="ECO:0000256" key="5">
    <source>
        <dbReference type="ARBA" id="ARBA00022989"/>
    </source>
</evidence>
<reference evidence="10" key="2">
    <citation type="submission" date="2021-04" db="EMBL/GenBank/DDBJ databases">
        <authorList>
            <person name="Gilroy R."/>
        </authorList>
    </citation>
    <scope>NUCLEOTIDE SEQUENCE</scope>
    <source>
        <strain evidence="10">ChiGjej4B4-12881</strain>
    </source>
</reference>
<accession>A0A9D1W3M9</accession>
<comment type="subcellular location">
    <subcellularLocation>
        <location evidence="1">Cell membrane</location>
        <topology evidence="1">Multi-pass membrane protein</topology>
    </subcellularLocation>
</comment>
<evidence type="ECO:0000256" key="4">
    <source>
        <dbReference type="ARBA" id="ARBA00022692"/>
    </source>
</evidence>
<evidence type="ECO:0000313" key="11">
    <source>
        <dbReference type="Proteomes" id="UP000886780"/>
    </source>
</evidence>
<dbReference type="Proteomes" id="UP000886780">
    <property type="component" value="Unassembled WGS sequence"/>
</dbReference>
<evidence type="ECO:0000256" key="1">
    <source>
        <dbReference type="ARBA" id="ARBA00004651"/>
    </source>
</evidence>
<feature type="transmembrane region" description="Helical" evidence="7">
    <location>
        <begin position="253"/>
        <end position="276"/>
    </location>
</feature>
<dbReference type="PROSITE" id="PS50850">
    <property type="entry name" value="MFS"/>
    <property type="match status" value="1"/>
</dbReference>
<organism evidence="10 11">
    <name type="scientific">Candidatus Lachnoclostridium stercoripullorum</name>
    <dbReference type="NCBI Taxonomy" id="2838635"/>
    <lineage>
        <taxon>Bacteria</taxon>
        <taxon>Bacillati</taxon>
        <taxon>Bacillota</taxon>
        <taxon>Clostridia</taxon>
        <taxon>Lachnospirales</taxon>
        <taxon>Lachnospiraceae</taxon>
    </lineage>
</organism>
<name>A0A9D1W3M9_9FIRM</name>
<feature type="transmembrane region" description="Helical" evidence="7">
    <location>
        <begin position="211"/>
        <end position="233"/>
    </location>
</feature>
<dbReference type="InterPro" id="IPR036259">
    <property type="entry name" value="MFS_trans_sf"/>
</dbReference>
<reference evidence="10" key="1">
    <citation type="journal article" date="2021" name="PeerJ">
        <title>Extensive microbial diversity within the chicken gut microbiome revealed by metagenomics and culture.</title>
        <authorList>
            <person name="Gilroy R."/>
            <person name="Ravi A."/>
            <person name="Getino M."/>
            <person name="Pursley I."/>
            <person name="Horton D.L."/>
            <person name="Alikhan N.F."/>
            <person name="Baker D."/>
            <person name="Gharbi K."/>
            <person name="Hall N."/>
            <person name="Watson M."/>
            <person name="Adriaenssens E.M."/>
            <person name="Foster-Nyarko E."/>
            <person name="Jarju S."/>
            <person name="Secka A."/>
            <person name="Antonio M."/>
            <person name="Oren A."/>
            <person name="Chaudhuri R.R."/>
            <person name="La Ragione R."/>
            <person name="Hildebrand F."/>
            <person name="Pallen M.J."/>
        </authorList>
    </citation>
    <scope>NUCLEOTIDE SEQUENCE</scope>
    <source>
        <strain evidence="10">ChiGjej4B4-12881</strain>
    </source>
</reference>
<evidence type="ECO:0000256" key="7">
    <source>
        <dbReference type="SAM" id="Phobius"/>
    </source>
</evidence>
<dbReference type="GO" id="GO:0022857">
    <property type="term" value="F:transmembrane transporter activity"/>
    <property type="evidence" value="ECO:0007669"/>
    <property type="project" value="InterPro"/>
</dbReference>
<evidence type="ECO:0000256" key="8">
    <source>
        <dbReference type="SAM" id="SignalP"/>
    </source>
</evidence>
<evidence type="ECO:0000259" key="9">
    <source>
        <dbReference type="PROSITE" id="PS50850"/>
    </source>
</evidence>
<keyword evidence="3" id="KW-1003">Cell membrane</keyword>
<keyword evidence="4 7" id="KW-0812">Transmembrane</keyword>
<keyword evidence="5 7" id="KW-1133">Transmembrane helix</keyword>
<proteinExistence type="predicted"/>
<evidence type="ECO:0000256" key="6">
    <source>
        <dbReference type="ARBA" id="ARBA00023136"/>
    </source>
</evidence>
<feature type="chain" id="PRO_5039525492" evidence="8">
    <location>
        <begin position="21"/>
        <end position="396"/>
    </location>
</feature>
<feature type="transmembrane region" description="Helical" evidence="7">
    <location>
        <begin position="161"/>
        <end position="179"/>
    </location>
</feature>
<feature type="transmembrane region" description="Helical" evidence="7">
    <location>
        <begin position="283"/>
        <end position="301"/>
    </location>
</feature>
<dbReference type="EMBL" id="DXEU01000048">
    <property type="protein sequence ID" value="HIX51687.1"/>
    <property type="molecule type" value="Genomic_DNA"/>
</dbReference>